<dbReference type="Gene3D" id="1.10.10.60">
    <property type="entry name" value="Homeodomain-like"/>
    <property type="match status" value="2"/>
</dbReference>
<dbReference type="InterPro" id="IPR001005">
    <property type="entry name" value="SANT/Myb"/>
</dbReference>
<evidence type="ECO:0000256" key="1">
    <source>
        <dbReference type="ARBA" id="ARBA00023015"/>
    </source>
</evidence>
<sequence length="285" mass="32994">MCEITDHRNKFTQQEDERLVSLIKENGAKRWKSIAKKMQGKTARQCRDRYMNYLREGLGNSPWTEDEDYLLSEKVKEIGTHWSKIAIFFKGRSTNNIKNRWYTFHLKKKMRPKNNIQHNTNNIPLNNFTNFSNQSAFQQQQINHGQPQIMLNYPMIISGPAIYSSSPPPCSLIITDLYKNDPGYYFPTNDSLNNLNLNLNIASSPNNIELNNVNSVPFGIQNNLNNSEKNNSNVNTIIKDDFKEDTNKNSFSGSDIFDSPNENKRIKRIPSIFELLNPISDSYNM</sequence>
<dbReference type="PANTHER" id="PTHR46621">
    <property type="entry name" value="SNRNA-ACTIVATING PROTEIN COMPLEX SUBUNIT 4"/>
    <property type="match status" value="1"/>
</dbReference>
<keyword evidence="1" id="KW-0805">Transcription regulation</keyword>
<keyword evidence="2" id="KW-0238">DNA-binding</keyword>
<dbReference type="SUPFAM" id="SSF46689">
    <property type="entry name" value="Homeodomain-like"/>
    <property type="match status" value="1"/>
</dbReference>
<feature type="domain" description="HTH myb-type" evidence="6">
    <location>
        <begin position="62"/>
        <end position="109"/>
    </location>
</feature>
<dbReference type="PANTHER" id="PTHR46621:SF1">
    <property type="entry name" value="SNRNA-ACTIVATING PROTEIN COMPLEX SUBUNIT 4"/>
    <property type="match status" value="1"/>
</dbReference>
<keyword evidence="4" id="KW-0539">Nucleus</keyword>
<feature type="domain" description="HTH myb-type" evidence="6">
    <location>
        <begin position="8"/>
        <end position="58"/>
    </location>
</feature>
<comment type="caution">
    <text evidence="7">The sequence shown here is derived from an EMBL/GenBank/DDBJ whole genome shotgun (WGS) entry which is preliminary data.</text>
</comment>
<evidence type="ECO:0008006" key="9">
    <source>
        <dbReference type="Google" id="ProtNLM"/>
    </source>
</evidence>
<organism evidence="7 8">
    <name type="scientific">Tritrichomonas musculus</name>
    <dbReference type="NCBI Taxonomy" id="1915356"/>
    <lineage>
        <taxon>Eukaryota</taxon>
        <taxon>Metamonada</taxon>
        <taxon>Parabasalia</taxon>
        <taxon>Tritrichomonadida</taxon>
        <taxon>Tritrichomonadidae</taxon>
        <taxon>Tritrichomonas</taxon>
    </lineage>
</organism>
<evidence type="ECO:0000313" key="7">
    <source>
        <dbReference type="EMBL" id="KAK8887818.1"/>
    </source>
</evidence>
<dbReference type="EMBL" id="JAPFFF010000006">
    <property type="protein sequence ID" value="KAK8887818.1"/>
    <property type="molecule type" value="Genomic_DNA"/>
</dbReference>
<dbReference type="Pfam" id="PF00249">
    <property type="entry name" value="Myb_DNA-binding"/>
    <property type="match status" value="2"/>
</dbReference>
<dbReference type="Proteomes" id="UP001470230">
    <property type="component" value="Unassembled WGS sequence"/>
</dbReference>
<evidence type="ECO:0000259" key="6">
    <source>
        <dbReference type="PROSITE" id="PS51294"/>
    </source>
</evidence>
<dbReference type="InterPro" id="IPR051575">
    <property type="entry name" value="Myb-like_DNA-bd"/>
</dbReference>
<name>A0ABR2KAB0_9EUKA</name>
<evidence type="ECO:0000256" key="3">
    <source>
        <dbReference type="ARBA" id="ARBA00023163"/>
    </source>
</evidence>
<evidence type="ECO:0000256" key="4">
    <source>
        <dbReference type="ARBA" id="ARBA00023242"/>
    </source>
</evidence>
<dbReference type="CDD" id="cd00167">
    <property type="entry name" value="SANT"/>
    <property type="match status" value="2"/>
</dbReference>
<feature type="domain" description="Myb-like" evidence="5">
    <location>
        <begin position="8"/>
        <end position="54"/>
    </location>
</feature>
<proteinExistence type="predicted"/>
<gene>
    <name evidence="7" type="ORF">M9Y10_038875</name>
</gene>
<protein>
    <recommendedName>
        <fullName evidence="9">Myb-like DNA-binding domain containing protein</fullName>
    </recommendedName>
</protein>
<reference evidence="7 8" key="1">
    <citation type="submission" date="2024-04" db="EMBL/GenBank/DDBJ databases">
        <title>Tritrichomonas musculus Genome.</title>
        <authorList>
            <person name="Alves-Ferreira E."/>
            <person name="Grigg M."/>
            <person name="Lorenzi H."/>
            <person name="Galac M."/>
        </authorList>
    </citation>
    <scope>NUCLEOTIDE SEQUENCE [LARGE SCALE GENOMIC DNA]</scope>
    <source>
        <strain evidence="7 8">EAF2021</strain>
    </source>
</reference>
<dbReference type="InterPro" id="IPR009057">
    <property type="entry name" value="Homeodomain-like_sf"/>
</dbReference>
<feature type="domain" description="Myb-like" evidence="5">
    <location>
        <begin position="55"/>
        <end position="105"/>
    </location>
</feature>
<evidence type="ECO:0000256" key="2">
    <source>
        <dbReference type="ARBA" id="ARBA00023125"/>
    </source>
</evidence>
<keyword evidence="3" id="KW-0804">Transcription</keyword>
<keyword evidence="8" id="KW-1185">Reference proteome</keyword>
<evidence type="ECO:0000313" key="8">
    <source>
        <dbReference type="Proteomes" id="UP001470230"/>
    </source>
</evidence>
<dbReference type="PROSITE" id="PS50090">
    <property type="entry name" value="MYB_LIKE"/>
    <property type="match status" value="2"/>
</dbReference>
<dbReference type="InterPro" id="IPR017930">
    <property type="entry name" value="Myb_dom"/>
</dbReference>
<accession>A0ABR2KAB0</accession>
<evidence type="ECO:0000259" key="5">
    <source>
        <dbReference type="PROSITE" id="PS50090"/>
    </source>
</evidence>
<dbReference type="PROSITE" id="PS51294">
    <property type="entry name" value="HTH_MYB"/>
    <property type="match status" value="2"/>
</dbReference>
<dbReference type="SMART" id="SM00717">
    <property type="entry name" value="SANT"/>
    <property type="match status" value="2"/>
</dbReference>